<dbReference type="InterPro" id="IPR055557">
    <property type="entry name" value="DUF7133"/>
</dbReference>
<dbReference type="GO" id="GO:0020037">
    <property type="term" value="F:heme binding"/>
    <property type="evidence" value="ECO:0007669"/>
    <property type="project" value="InterPro"/>
</dbReference>
<dbReference type="InterPro" id="IPR013427">
    <property type="entry name" value="Haem-bd_dom_put"/>
</dbReference>
<name>A0A831VP81_9FLAO</name>
<protein>
    <submittedName>
        <fullName evidence="6">C-type cytochrome</fullName>
    </submittedName>
</protein>
<feature type="domain" description="Cytochrome c" evidence="5">
    <location>
        <begin position="876"/>
        <end position="1010"/>
    </location>
</feature>
<reference evidence="6" key="1">
    <citation type="journal article" date="2020" name="mSystems">
        <title>Genome- and Community-Level Interaction Insights into Carbon Utilization and Element Cycling Functions of Hydrothermarchaeota in Hydrothermal Sediment.</title>
        <authorList>
            <person name="Zhou Z."/>
            <person name="Liu Y."/>
            <person name="Xu W."/>
            <person name="Pan J."/>
            <person name="Luo Z.H."/>
            <person name="Li M."/>
        </authorList>
    </citation>
    <scope>NUCLEOTIDE SEQUENCE [LARGE SCALE GENOMIC DNA]</scope>
    <source>
        <strain evidence="6">HyVt-345</strain>
    </source>
</reference>
<evidence type="ECO:0000256" key="4">
    <source>
        <dbReference type="PROSITE-ProRule" id="PRU00433"/>
    </source>
</evidence>
<comment type="caution">
    <text evidence="6">The sequence shown here is derived from an EMBL/GenBank/DDBJ whole genome shotgun (WGS) entry which is preliminary data.</text>
</comment>
<keyword evidence="1 4" id="KW-0349">Heme</keyword>
<dbReference type="PANTHER" id="PTHR33546">
    <property type="entry name" value="LARGE, MULTIFUNCTIONAL SECRETED PROTEIN-RELATED"/>
    <property type="match status" value="1"/>
</dbReference>
<dbReference type="Pfam" id="PF00034">
    <property type="entry name" value="Cytochrom_C"/>
    <property type="match status" value="1"/>
</dbReference>
<evidence type="ECO:0000256" key="1">
    <source>
        <dbReference type="ARBA" id="ARBA00022617"/>
    </source>
</evidence>
<dbReference type="AlphaFoldDB" id="A0A831VP81"/>
<dbReference type="Gene3D" id="2.120.10.30">
    <property type="entry name" value="TolB, C-terminal domain"/>
    <property type="match status" value="1"/>
</dbReference>
<dbReference type="PANTHER" id="PTHR33546:SF1">
    <property type="entry name" value="LARGE, MULTIFUNCTIONAL SECRETED PROTEIN"/>
    <property type="match status" value="1"/>
</dbReference>
<evidence type="ECO:0000313" key="6">
    <source>
        <dbReference type="EMBL" id="HEA22575.1"/>
    </source>
</evidence>
<dbReference type="SUPFAM" id="SSF48371">
    <property type="entry name" value="ARM repeat"/>
    <property type="match status" value="1"/>
</dbReference>
<dbReference type="GO" id="GO:0009055">
    <property type="term" value="F:electron transfer activity"/>
    <property type="evidence" value="ECO:0007669"/>
    <property type="project" value="InterPro"/>
</dbReference>
<dbReference type="InterPro" id="IPR011042">
    <property type="entry name" value="6-blade_b-propeller_TolB-like"/>
</dbReference>
<dbReference type="InterPro" id="IPR013428">
    <property type="entry name" value="Membrane-bound_put_N"/>
</dbReference>
<evidence type="ECO:0000256" key="2">
    <source>
        <dbReference type="ARBA" id="ARBA00022723"/>
    </source>
</evidence>
<dbReference type="InterPro" id="IPR011041">
    <property type="entry name" value="Quinoprot_gluc/sorb_DH_b-prop"/>
</dbReference>
<evidence type="ECO:0000259" key="5">
    <source>
        <dbReference type="PROSITE" id="PS51007"/>
    </source>
</evidence>
<accession>A0A831VP81</accession>
<sequence length="1019" mass="113321">MYRFSSYISIALLSTLSFFNSCKEKEAPTIDYTKLSESEKRMPENALASMDVVEGLILQLFASEPMLTNPTNMAIDAKGRVWVCEGTNYRSFANPEISYDNKGDRILILEDTDGDGVADTQKVYYQGKDINAALGIVVLGNKVIVSDSPNVLVFTDVDGDDIPDSKEVLFSGIEGIDHDHGVHAFVFGPDGRLYFNQGNQGERLLDKKGNTVADIYGNPIDVSDGKYQEGMAFRMEEDGTNVEVLGNNFRNPYELAVDSYGGLWQSDNDDDGNRGTRINFIMEYGNYGYKDLLTRQSWRERRTGWSDEIPERHWHLNDPGTIPNVLQTGSGSPCGILVYEDNLLPQKYHGQLIHAEPGHNVVRSYLLNDEGAGYGAKIENLVKSKDAWFRPDDVTVATDGSLFISDWYDGGVGGHKAEDIARGRIYRLAPDKRYNPIKIDVNTSKGSAEGLLSDNMDVFYQSWHTLNDLGEKAEPILKTLIAQGGIAKARALWIAAKIPSKAQQYITIALTDTDEKYRVQGIRMARYLDKPNLENYVEEVSSDKSQKVLREAAIALAHIGTPRAADLWAKLAQRYEAGDRWYLEALGIGSDQYSDLYFAAWQKVVGENWMNPNGEDIVWRTRASQSVPMLAEMIRNKKVPQEKLPTYFRAFNFKENSEKNAILLSFLKQNHPLSKDLKTYAVGQLDADFINESRQNLQSVKKVLPVIKGTSEWLMAIKTLNFKDQNEELFDVVKHGDDEDLRKEAAALLFDSGGSELIATYLKSDAAETSKMAVLTVLNSVAHPKALALLTENILSGNMSIALTQRSVEALGNTGEGQQVLYTLLKDGKLPVPNRTTAVLKLMGSWDDKISSYATSYLDENPDQDLDIEALVERTGDAGHGKEIFSTYCVSCHVAGKEGVEFGPALSDIGNKLSKQFLYSSIIYPSAGINFGYEGYKVIMNDGKMANGYILSRTEDAITLKMMGGTQKEIPLSEIQKLEAMDTSLMTEGLSKVMSEDDLVDLIEYLKSLKVDEEIIASK</sequence>
<organism evidence="6">
    <name type="scientific">Pricia antarctica</name>
    <dbReference type="NCBI Taxonomy" id="641691"/>
    <lineage>
        <taxon>Bacteria</taxon>
        <taxon>Pseudomonadati</taxon>
        <taxon>Bacteroidota</taxon>
        <taxon>Flavobacteriia</taxon>
        <taxon>Flavobacteriales</taxon>
        <taxon>Flavobacteriaceae</taxon>
        <taxon>Pricia</taxon>
    </lineage>
</organism>
<dbReference type="EMBL" id="DRGL01000062">
    <property type="protein sequence ID" value="HEA22575.1"/>
    <property type="molecule type" value="Genomic_DNA"/>
</dbReference>
<dbReference type="NCBIfam" id="TIGR02604">
    <property type="entry name" value="Piru_Ver_Nterm"/>
    <property type="match status" value="1"/>
</dbReference>
<dbReference type="NCBIfam" id="TIGR02603">
    <property type="entry name" value="CxxCH_TIGR02603"/>
    <property type="match status" value="1"/>
</dbReference>
<dbReference type="SUPFAM" id="SSF50952">
    <property type="entry name" value="Soluble quinoprotein glucose dehydrogenase"/>
    <property type="match status" value="1"/>
</dbReference>
<dbReference type="Pfam" id="PF23500">
    <property type="entry name" value="DUF7133"/>
    <property type="match status" value="1"/>
</dbReference>
<evidence type="ECO:0000256" key="3">
    <source>
        <dbReference type="ARBA" id="ARBA00023004"/>
    </source>
</evidence>
<dbReference type="GO" id="GO:0046872">
    <property type="term" value="F:metal ion binding"/>
    <property type="evidence" value="ECO:0007669"/>
    <property type="project" value="UniProtKB-KW"/>
</dbReference>
<dbReference type="InterPro" id="IPR036909">
    <property type="entry name" value="Cyt_c-like_dom_sf"/>
</dbReference>
<dbReference type="SUPFAM" id="SSF48431">
    <property type="entry name" value="Lipovitellin-phosvitin complex, superhelical domain"/>
    <property type="match status" value="1"/>
</dbReference>
<keyword evidence="3 4" id="KW-0408">Iron</keyword>
<dbReference type="Gene3D" id="1.10.760.10">
    <property type="entry name" value="Cytochrome c-like domain"/>
    <property type="match status" value="1"/>
</dbReference>
<dbReference type="InterPro" id="IPR011030">
    <property type="entry name" value="Lipovitellin_superhlx_dom"/>
</dbReference>
<proteinExistence type="predicted"/>
<gene>
    <name evidence="6" type="ORF">ENH87_16875</name>
</gene>
<dbReference type="InterPro" id="IPR016024">
    <property type="entry name" value="ARM-type_fold"/>
</dbReference>
<dbReference type="InterPro" id="IPR009056">
    <property type="entry name" value="Cyt_c-like_dom"/>
</dbReference>
<dbReference type="Proteomes" id="UP000886191">
    <property type="component" value="Unassembled WGS sequence"/>
</dbReference>
<dbReference type="PROSITE" id="PS51007">
    <property type="entry name" value="CYTC"/>
    <property type="match status" value="1"/>
</dbReference>
<keyword evidence="2 4" id="KW-0479">Metal-binding</keyword>
<dbReference type="SUPFAM" id="SSF46626">
    <property type="entry name" value="Cytochrome c"/>
    <property type="match status" value="1"/>
</dbReference>